<evidence type="ECO:0000313" key="7">
    <source>
        <dbReference type="EMBL" id="MBT0666406.1"/>
    </source>
</evidence>
<dbReference type="InterPro" id="IPR036737">
    <property type="entry name" value="OmpA-like_sf"/>
</dbReference>
<reference evidence="7 8" key="1">
    <citation type="submission" date="2021-05" db="EMBL/GenBank/DDBJ databases">
        <title>The draft genome of Geobacter pelophilus DSM 12255.</title>
        <authorList>
            <person name="Xu Z."/>
            <person name="Masuda Y."/>
            <person name="Itoh H."/>
            <person name="Senoo K."/>
        </authorList>
    </citation>
    <scope>NUCLEOTIDE SEQUENCE [LARGE SCALE GENOMIC DNA]</scope>
    <source>
        <strain evidence="7 8">DSM 12255</strain>
    </source>
</reference>
<dbReference type="Proteomes" id="UP000811899">
    <property type="component" value="Unassembled WGS sequence"/>
</dbReference>
<dbReference type="PROSITE" id="PS51123">
    <property type="entry name" value="OMPA_2"/>
    <property type="match status" value="1"/>
</dbReference>
<name>A0AAW4L5Y3_9BACT</name>
<feature type="region of interest" description="Disordered" evidence="5">
    <location>
        <begin position="328"/>
        <end position="385"/>
    </location>
</feature>
<feature type="domain" description="OmpA-like" evidence="6">
    <location>
        <begin position="393"/>
        <end position="512"/>
    </location>
</feature>
<proteinExistence type="predicted"/>
<dbReference type="PANTHER" id="PTHR30329:SF21">
    <property type="entry name" value="LIPOPROTEIN YIAD-RELATED"/>
    <property type="match status" value="1"/>
</dbReference>
<dbReference type="AlphaFoldDB" id="A0AAW4L5Y3"/>
<dbReference type="CDD" id="cd07185">
    <property type="entry name" value="OmpA_C-like"/>
    <property type="match status" value="1"/>
</dbReference>
<dbReference type="RefSeq" id="WP_214173179.1">
    <property type="nucleotide sequence ID" value="NZ_JAHCVJ010000011.1"/>
</dbReference>
<dbReference type="InterPro" id="IPR006665">
    <property type="entry name" value="OmpA-like"/>
</dbReference>
<sequence>MPLRQLTPIFLTLLFSVMGLAYVHPALAIPSQSGSTGLVTVPSAETIDAGNLSVGVWGNLASKDAVRTFVLPATITMGMGSFIEVYGAYPNILFNKEENYSDRNSADLGLKVRLYGRRTSNFKIAADGTLQRRISQTPAIDGTTDFGGRLIASYKTDLYGVHAYSGYMTRKLSDDELLYGGALELSLTPRVKVYSEITGIRYKEELSQNGRLEGDVGLQYFLSPYLSLSLSGGKGLSGTNPDWRFIFGLSTSTGLGTYIKAIPKLESELKAEAAKQVVVKPIKIIPISPKLVKAPAPAEAVSKIEVPLDLDKEEVVIRTYGQIILPPQNNETARPFIPPPPVDSATDKEESAPKDSKATKTEAQPPTYGFNVKGESKEPSSATPPKLEEKLVAYRRFRFPDVVGYFQQGQTELTPEAKKQLADLAEQIRTDSAWTYLRIDAYTDSIGSPKYNFDLSLRRAIEVASYLINREGIDSTRIFVRGMGSGKQLADNQSEIGRKMNRRFEILFLQREETR</sequence>
<dbReference type="SUPFAM" id="SSF103088">
    <property type="entry name" value="OmpA-like"/>
    <property type="match status" value="1"/>
</dbReference>
<protein>
    <submittedName>
        <fullName evidence="7">OmpA family protein</fullName>
    </submittedName>
</protein>
<comment type="subcellular location">
    <subcellularLocation>
        <location evidence="1">Cell outer membrane</location>
    </subcellularLocation>
</comment>
<dbReference type="InterPro" id="IPR006664">
    <property type="entry name" value="OMP_bac"/>
</dbReference>
<dbReference type="GO" id="GO:0009279">
    <property type="term" value="C:cell outer membrane"/>
    <property type="evidence" value="ECO:0007669"/>
    <property type="project" value="UniProtKB-SubCell"/>
</dbReference>
<evidence type="ECO:0000313" key="8">
    <source>
        <dbReference type="Proteomes" id="UP000811899"/>
    </source>
</evidence>
<organism evidence="7 8">
    <name type="scientific">Geoanaerobacter pelophilus</name>
    <dbReference type="NCBI Taxonomy" id="60036"/>
    <lineage>
        <taxon>Bacteria</taxon>
        <taxon>Pseudomonadati</taxon>
        <taxon>Thermodesulfobacteriota</taxon>
        <taxon>Desulfuromonadia</taxon>
        <taxon>Geobacterales</taxon>
        <taxon>Geobacteraceae</taxon>
        <taxon>Geoanaerobacter</taxon>
    </lineage>
</organism>
<dbReference type="PANTHER" id="PTHR30329">
    <property type="entry name" value="STATOR ELEMENT OF FLAGELLAR MOTOR COMPLEX"/>
    <property type="match status" value="1"/>
</dbReference>
<evidence type="ECO:0000256" key="5">
    <source>
        <dbReference type="SAM" id="MobiDB-lite"/>
    </source>
</evidence>
<comment type="caution">
    <text evidence="7">The sequence shown here is derived from an EMBL/GenBank/DDBJ whole genome shotgun (WGS) entry which is preliminary data.</text>
</comment>
<evidence type="ECO:0000259" key="6">
    <source>
        <dbReference type="PROSITE" id="PS51123"/>
    </source>
</evidence>
<keyword evidence="8" id="KW-1185">Reference proteome</keyword>
<dbReference type="Gene3D" id="3.30.1330.60">
    <property type="entry name" value="OmpA-like domain"/>
    <property type="match status" value="1"/>
</dbReference>
<dbReference type="EMBL" id="JAHCVJ010000011">
    <property type="protein sequence ID" value="MBT0666406.1"/>
    <property type="molecule type" value="Genomic_DNA"/>
</dbReference>
<keyword evidence="2 4" id="KW-0472">Membrane</keyword>
<accession>A0AAW4L5Y3</accession>
<keyword evidence="3" id="KW-0998">Cell outer membrane</keyword>
<dbReference type="Pfam" id="PF00691">
    <property type="entry name" value="OmpA"/>
    <property type="match status" value="1"/>
</dbReference>
<evidence type="ECO:0000256" key="4">
    <source>
        <dbReference type="PROSITE-ProRule" id="PRU00473"/>
    </source>
</evidence>
<dbReference type="InterPro" id="IPR050330">
    <property type="entry name" value="Bact_OuterMem_StrucFunc"/>
</dbReference>
<evidence type="ECO:0000256" key="2">
    <source>
        <dbReference type="ARBA" id="ARBA00023136"/>
    </source>
</evidence>
<evidence type="ECO:0000256" key="1">
    <source>
        <dbReference type="ARBA" id="ARBA00004442"/>
    </source>
</evidence>
<gene>
    <name evidence="7" type="ORF">KI809_19025</name>
</gene>
<dbReference type="PRINTS" id="PR01021">
    <property type="entry name" value="OMPADOMAIN"/>
</dbReference>
<evidence type="ECO:0000256" key="3">
    <source>
        <dbReference type="ARBA" id="ARBA00023237"/>
    </source>
</evidence>
<feature type="compositionally biased region" description="Basic and acidic residues" evidence="5">
    <location>
        <begin position="345"/>
        <end position="360"/>
    </location>
</feature>